<dbReference type="EMBL" id="AFBI03001049">
    <property type="protein sequence ID" value="EJW04422.1"/>
    <property type="molecule type" value="Genomic_DNA"/>
</dbReference>
<dbReference type="HOGENOM" id="CLU_1055792_0_0_1"/>
<sequence length="264" mass="30541">FFINFYKNCLEIASNSSLVIKSEEFLDALERLRNVISNKSEEVQNVGSDVEKNESHSFNDLIEQFSSNLEDLIERYDLLIDFKASIKNVIKESLLFSKSELRFVENDSNPEQTQSEANSPSLNTKEALIDFLDHKSKHFCKENAVKSDSLHEMADLLLNFDSSDFGKDPHEDLVIKNDIIFEFKANNISDKIKGLALGKIEENTQFLTELIENVSKVCHEFQLFEKSYEDFCKFSKVIETTFPFDKNEKKVKICNAKLKFYLIK</sequence>
<dbReference type="InParanoid" id="J9DSX6"/>
<organism evidence="1 2">
    <name type="scientific">Edhazardia aedis (strain USNM 41457)</name>
    <name type="common">Microsporidian parasite</name>
    <dbReference type="NCBI Taxonomy" id="1003232"/>
    <lineage>
        <taxon>Eukaryota</taxon>
        <taxon>Fungi</taxon>
        <taxon>Fungi incertae sedis</taxon>
        <taxon>Microsporidia</taxon>
        <taxon>Edhazardia</taxon>
    </lineage>
</organism>
<dbReference type="VEuPathDB" id="MicrosporidiaDB:EDEG_04228"/>
<dbReference type="AlphaFoldDB" id="J9DSX6"/>
<evidence type="ECO:0000313" key="1">
    <source>
        <dbReference type="EMBL" id="EJW04422.1"/>
    </source>
</evidence>
<feature type="non-terminal residue" evidence="1">
    <location>
        <position position="264"/>
    </location>
</feature>
<name>J9DSX6_EDHAE</name>
<dbReference type="OrthoDB" id="10255522at2759"/>
<keyword evidence="2" id="KW-1185">Reference proteome</keyword>
<dbReference type="Proteomes" id="UP000003163">
    <property type="component" value="Unassembled WGS sequence"/>
</dbReference>
<reference evidence="1 2" key="1">
    <citation type="submission" date="2011-08" db="EMBL/GenBank/DDBJ databases">
        <authorList>
            <person name="Liu Z.J."/>
            <person name="Shi F.L."/>
            <person name="Lu J.Q."/>
            <person name="Li M."/>
            <person name="Wang Z.L."/>
        </authorList>
    </citation>
    <scope>NUCLEOTIDE SEQUENCE [LARGE SCALE GENOMIC DNA]</scope>
    <source>
        <strain evidence="1 2">USNM 41457</strain>
    </source>
</reference>
<reference evidence="2" key="2">
    <citation type="submission" date="2015-07" db="EMBL/GenBank/DDBJ databases">
        <title>Contrasting host-pathogen interactions and genome evolution in two generalist and specialist microsporidian pathogens of mosquitoes.</title>
        <authorList>
            <consortium name="The Broad Institute Genomics Platform"/>
            <consortium name="The Broad Institute Genome Sequencing Center for Infectious Disease"/>
            <person name="Cuomo C.A."/>
            <person name="Sanscrainte N.D."/>
            <person name="Goldberg J.M."/>
            <person name="Heiman D."/>
            <person name="Young S."/>
            <person name="Zeng Q."/>
            <person name="Becnel J.J."/>
            <person name="Birren B.W."/>
        </authorList>
    </citation>
    <scope>NUCLEOTIDE SEQUENCE [LARGE SCALE GENOMIC DNA]</scope>
    <source>
        <strain evidence="2">USNM 41457</strain>
    </source>
</reference>
<comment type="caution">
    <text evidence="1">The sequence shown here is derived from an EMBL/GenBank/DDBJ whole genome shotgun (WGS) entry which is preliminary data.</text>
</comment>
<accession>J9DSX6</accession>
<protein>
    <submittedName>
        <fullName evidence="1">Uncharacterized protein</fullName>
    </submittedName>
</protein>
<gene>
    <name evidence="1" type="ORF">EDEG_04228</name>
</gene>
<feature type="non-terminal residue" evidence="1">
    <location>
        <position position="1"/>
    </location>
</feature>
<proteinExistence type="predicted"/>
<evidence type="ECO:0000313" key="2">
    <source>
        <dbReference type="Proteomes" id="UP000003163"/>
    </source>
</evidence>